<dbReference type="Proteomes" id="UP001359308">
    <property type="component" value="Chromosome"/>
</dbReference>
<keyword evidence="1" id="KW-0808">Transferase</keyword>
<keyword evidence="3" id="KW-0067">ATP-binding</keyword>
<keyword evidence="1" id="KW-0418">Kinase</keyword>
<name>A0ABZ2F4X5_METCP</name>
<evidence type="ECO:0000256" key="1">
    <source>
        <dbReference type="ARBA" id="ARBA00022527"/>
    </source>
</evidence>
<evidence type="ECO:0000313" key="3">
    <source>
        <dbReference type="EMBL" id="WWF01338.1"/>
    </source>
</evidence>
<dbReference type="RefSeq" id="WP_198321576.1">
    <property type="nucleotide sequence ID" value="NZ_CP104311.1"/>
</dbReference>
<dbReference type="EMBL" id="CP104311">
    <property type="protein sequence ID" value="WWF01338.1"/>
    <property type="molecule type" value="Genomic_DNA"/>
</dbReference>
<evidence type="ECO:0000313" key="4">
    <source>
        <dbReference type="Proteomes" id="UP001359308"/>
    </source>
</evidence>
<gene>
    <name evidence="3" type="ORF">N4J17_12805</name>
</gene>
<accession>A0ABZ2F4X5</accession>
<keyword evidence="3" id="KW-0547">Nucleotide-binding</keyword>
<dbReference type="InterPro" id="IPR036890">
    <property type="entry name" value="HATPase_C_sf"/>
</dbReference>
<dbReference type="PANTHER" id="PTHR35526">
    <property type="entry name" value="ANTI-SIGMA-F FACTOR RSBW-RELATED"/>
    <property type="match status" value="1"/>
</dbReference>
<dbReference type="Gene3D" id="3.30.565.10">
    <property type="entry name" value="Histidine kinase-like ATPase, C-terminal domain"/>
    <property type="match status" value="1"/>
</dbReference>
<dbReference type="SUPFAM" id="SSF55874">
    <property type="entry name" value="ATPase domain of HSP90 chaperone/DNA topoisomerase II/histidine kinase"/>
    <property type="match status" value="1"/>
</dbReference>
<dbReference type="GO" id="GO:0005524">
    <property type="term" value="F:ATP binding"/>
    <property type="evidence" value="ECO:0007669"/>
    <property type="project" value="UniProtKB-KW"/>
</dbReference>
<evidence type="ECO:0000259" key="2">
    <source>
        <dbReference type="Pfam" id="PF13581"/>
    </source>
</evidence>
<keyword evidence="1" id="KW-0723">Serine/threonine-protein kinase</keyword>
<dbReference type="CDD" id="cd16936">
    <property type="entry name" value="HATPase_RsbW-like"/>
    <property type="match status" value="1"/>
</dbReference>
<reference evidence="3 4" key="1">
    <citation type="submission" date="2022-09" db="EMBL/GenBank/DDBJ databases">
        <authorList>
            <person name="Giprobiosintez L."/>
        </authorList>
    </citation>
    <scope>NUCLEOTIDE SEQUENCE [LARGE SCALE GENOMIC DNA]</scope>
    <source>
        <strain evidence="4">VKPM-B-12549 (GBS-15)</strain>
    </source>
</reference>
<proteinExistence type="predicted"/>
<protein>
    <submittedName>
        <fullName evidence="3">ATP-binding protein</fullName>
    </submittedName>
</protein>
<dbReference type="PANTHER" id="PTHR35526:SF6">
    <property type="entry name" value="SLR1861 PROTEIN"/>
    <property type="match status" value="1"/>
</dbReference>
<sequence>MEPNQPDVQCAKFERTIEAGIAPLIEVMEQLEAFCSAAGVPEPVTVQLNLVLEELATNTIKYGYPAGERGEIGVCLTLHGSRASLTVTDDGDEFDPTIAPSPDIHSKLEERAIGGLGILLVMRMMDSIGYRRCDGKNVVSVTKRLTAVAGEQAGA</sequence>
<organism evidence="3 4">
    <name type="scientific">Methylococcus capsulatus</name>
    <dbReference type="NCBI Taxonomy" id="414"/>
    <lineage>
        <taxon>Bacteria</taxon>
        <taxon>Pseudomonadati</taxon>
        <taxon>Pseudomonadota</taxon>
        <taxon>Gammaproteobacteria</taxon>
        <taxon>Methylococcales</taxon>
        <taxon>Methylococcaceae</taxon>
        <taxon>Methylococcus</taxon>
    </lineage>
</organism>
<dbReference type="Pfam" id="PF13581">
    <property type="entry name" value="HATPase_c_2"/>
    <property type="match status" value="1"/>
</dbReference>
<dbReference type="InterPro" id="IPR003594">
    <property type="entry name" value="HATPase_dom"/>
</dbReference>
<feature type="domain" description="Histidine kinase/HSP90-like ATPase" evidence="2">
    <location>
        <begin position="24"/>
        <end position="143"/>
    </location>
</feature>
<dbReference type="InterPro" id="IPR050267">
    <property type="entry name" value="Anti-sigma-factor_SerPK"/>
</dbReference>
<keyword evidence="4" id="KW-1185">Reference proteome</keyword>